<dbReference type="EMBL" id="CP000885">
    <property type="protein sequence ID" value="ABX43757.1"/>
    <property type="molecule type" value="Genomic_DNA"/>
</dbReference>
<dbReference type="PANTHER" id="PTHR11069:SF23">
    <property type="entry name" value="LYSOSOMAL ACID GLUCOSYLCERAMIDASE"/>
    <property type="match status" value="1"/>
</dbReference>
<dbReference type="Proteomes" id="UP000000370">
    <property type="component" value="Chromosome"/>
</dbReference>
<gene>
    <name evidence="7" type="ordered locus">Cphy_3404</name>
</gene>
<dbReference type="Gene3D" id="2.60.40.1180">
    <property type="entry name" value="Golgi alpha-mannosidase II"/>
    <property type="match status" value="1"/>
</dbReference>
<dbReference type="OrthoDB" id="9806701at2"/>
<reference evidence="8" key="1">
    <citation type="submission" date="2007-11" db="EMBL/GenBank/DDBJ databases">
        <title>Complete genome sequence of Clostridium phytofermentans ISDg.</title>
        <authorList>
            <person name="Leschine S.B."/>
            <person name="Warnick T.A."/>
            <person name="Blanchard J.L."/>
            <person name="Schnell D.J."/>
            <person name="Petit E.L."/>
            <person name="LaTouf W.G."/>
            <person name="Copeland A."/>
            <person name="Lucas S."/>
            <person name="Lapidus A."/>
            <person name="Barry K."/>
            <person name="Glavina del Rio T."/>
            <person name="Dalin E."/>
            <person name="Tice H."/>
            <person name="Pitluck S."/>
            <person name="Kiss H."/>
            <person name="Brettin T."/>
            <person name="Bruce D."/>
            <person name="Detter J.C."/>
            <person name="Han C."/>
            <person name="Kuske C."/>
            <person name="Schmutz J."/>
            <person name="Larimer F."/>
            <person name="Land M."/>
            <person name="Hauser L."/>
            <person name="Kyrpides N."/>
            <person name="Kim E.A."/>
            <person name="Richardson P."/>
        </authorList>
    </citation>
    <scope>NUCLEOTIDE SEQUENCE [LARGE SCALE GENOMIC DNA]</scope>
    <source>
        <strain evidence="8">ATCC 700394 / DSM 18823 / ISDg</strain>
    </source>
</reference>
<evidence type="ECO:0000256" key="4">
    <source>
        <dbReference type="RuleBase" id="RU361188"/>
    </source>
</evidence>
<keyword evidence="8" id="KW-1185">Reference proteome</keyword>
<keyword evidence="2" id="KW-0732">Signal</keyword>
<evidence type="ECO:0000256" key="3">
    <source>
        <dbReference type="ARBA" id="ARBA00022801"/>
    </source>
</evidence>
<protein>
    <submittedName>
        <fullName evidence="7">Glycoside hydrolase family 30</fullName>
    </submittedName>
</protein>
<sequence length="441" mass="50645">MKALIYKSNETMRYQKSEVSFVENPRAEMNLIKLYPKETRQTIYGFGGAFTEAAAVTVASMSETSKKKVLDAYFSKDGHKYNFCRTHIQSCDFSLGNYAYVEDPEDKELKTFDLKRDHQYLIPFIKDALTLNPSLILVASPWSPPGFMKSNGEMNHGGVLKKEYYQMWADMIVRYLKEYEKLGINVQYLSVQNEPKATQTWDSCLYTGEEEGVFAAEYLRKTLDANGYPHVKIAIWDHNKDCIIERTEETFAVPMARESVAAIAFHWYSGDHFEALQTVKEKYPEKELIFTEGCVEYSRFKTNSQVKNAEMYLHDIIGNLNSGMNAYIDWNLVLNVDGGPNHVGNFCDAPVMYDKETDELDFKLSYYYLGHLSRFVTEGAKRFVVSRCTDKVEAVGFLNPDNSKVLVLMNRTEEDKVLQICEGNKVADIHLEAHSIMTICW</sequence>
<dbReference type="CAZy" id="GH30">
    <property type="family name" value="Glycoside Hydrolase Family 30"/>
</dbReference>
<dbReference type="Pfam" id="PF02055">
    <property type="entry name" value="Glyco_hydro_30"/>
    <property type="match status" value="1"/>
</dbReference>
<evidence type="ECO:0000313" key="7">
    <source>
        <dbReference type="EMBL" id="ABX43757.1"/>
    </source>
</evidence>
<accession>A9KTC7</accession>
<dbReference type="InterPro" id="IPR017853">
    <property type="entry name" value="GH"/>
</dbReference>
<proteinExistence type="inferred from homology"/>
<keyword evidence="3 4" id="KW-0378">Hydrolase</keyword>
<dbReference type="GO" id="GO:0016020">
    <property type="term" value="C:membrane"/>
    <property type="evidence" value="ECO:0007669"/>
    <property type="project" value="GOC"/>
</dbReference>
<evidence type="ECO:0000259" key="6">
    <source>
        <dbReference type="Pfam" id="PF17189"/>
    </source>
</evidence>
<dbReference type="Pfam" id="PF17189">
    <property type="entry name" value="Glyco_hydro_30C"/>
    <property type="match status" value="1"/>
</dbReference>
<dbReference type="InterPro" id="IPR033453">
    <property type="entry name" value="Glyco_hydro_30_TIM-barrel"/>
</dbReference>
<dbReference type="GO" id="GO:0004348">
    <property type="term" value="F:glucosylceramidase activity"/>
    <property type="evidence" value="ECO:0007669"/>
    <property type="project" value="InterPro"/>
</dbReference>
<organism evidence="7 8">
    <name type="scientific">Lachnoclostridium phytofermentans (strain ATCC 700394 / DSM 18823 / ISDg)</name>
    <name type="common">Clostridium phytofermentans</name>
    <dbReference type="NCBI Taxonomy" id="357809"/>
    <lineage>
        <taxon>Bacteria</taxon>
        <taxon>Bacillati</taxon>
        <taxon>Bacillota</taxon>
        <taxon>Clostridia</taxon>
        <taxon>Lachnospirales</taxon>
        <taxon>Lachnospiraceae</taxon>
    </lineage>
</organism>
<dbReference type="InterPro" id="IPR013780">
    <property type="entry name" value="Glyco_hydro_b"/>
</dbReference>
<evidence type="ECO:0000259" key="5">
    <source>
        <dbReference type="Pfam" id="PF02055"/>
    </source>
</evidence>
<feature type="domain" description="Glycosyl hydrolase family 30 TIM-barrel" evidence="5">
    <location>
        <begin position="43"/>
        <end position="376"/>
    </location>
</feature>
<dbReference type="InterPro" id="IPR033452">
    <property type="entry name" value="GH30_C"/>
</dbReference>
<dbReference type="PANTHER" id="PTHR11069">
    <property type="entry name" value="GLUCOSYLCERAMIDASE"/>
    <property type="match status" value="1"/>
</dbReference>
<feature type="domain" description="Glycosyl hydrolase family 30 beta sandwich" evidence="6">
    <location>
        <begin position="379"/>
        <end position="439"/>
    </location>
</feature>
<keyword evidence="4" id="KW-0326">Glycosidase</keyword>
<dbReference type="STRING" id="357809.Cphy_3404"/>
<evidence type="ECO:0000313" key="8">
    <source>
        <dbReference type="Proteomes" id="UP000000370"/>
    </source>
</evidence>
<evidence type="ECO:0000256" key="2">
    <source>
        <dbReference type="ARBA" id="ARBA00022729"/>
    </source>
</evidence>
<dbReference type="KEGG" id="cpy:Cphy_3404"/>
<dbReference type="RefSeq" id="WP_012201406.1">
    <property type="nucleotide sequence ID" value="NC_010001.1"/>
</dbReference>
<dbReference type="Gene3D" id="3.20.20.80">
    <property type="entry name" value="Glycosidases"/>
    <property type="match status" value="1"/>
</dbReference>
<dbReference type="HOGENOM" id="CLU_014379_1_1_9"/>
<name>A9KTC7_LACP7</name>
<dbReference type="InterPro" id="IPR001139">
    <property type="entry name" value="Glyco_hydro_30"/>
</dbReference>
<dbReference type="PRINTS" id="PR00843">
    <property type="entry name" value="GLHYDRLASE30"/>
</dbReference>
<dbReference type="AlphaFoldDB" id="A9KTC7"/>
<comment type="similarity">
    <text evidence="1 4">Belongs to the glycosyl hydrolase 30 family.</text>
</comment>
<dbReference type="GO" id="GO:0006680">
    <property type="term" value="P:glucosylceramide catabolic process"/>
    <property type="evidence" value="ECO:0007669"/>
    <property type="project" value="TreeGrafter"/>
</dbReference>
<dbReference type="SUPFAM" id="SSF51445">
    <property type="entry name" value="(Trans)glycosidases"/>
    <property type="match status" value="1"/>
</dbReference>
<dbReference type="eggNOG" id="COG5520">
    <property type="taxonomic scope" value="Bacteria"/>
</dbReference>
<evidence type="ECO:0000256" key="1">
    <source>
        <dbReference type="ARBA" id="ARBA00005382"/>
    </source>
</evidence>